<dbReference type="Pfam" id="PF04854">
    <property type="entry name" value="DUF624"/>
    <property type="match status" value="1"/>
</dbReference>
<organism evidence="2 3">
    <name type="scientific">Cytobacillus horneckiae</name>
    <dbReference type="NCBI Taxonomy" id="549687"/>
    <lineage>
        <taxon>Bacteria</taxon>
        <taxon>Bacillati</taxon>
        <taxon>Bacillota</taxon>
        <taxon>Bacilli</taxon>
        <taxon>Bacillales</taxon>
        <taxon>Bacillaceae</taxon>
        <taxon>Cytobacillus</taxon>
    </lineage>
</organism>
<feature type="transmembrane region" description="Helical" evidence="1">
    <location>
        <begin position="130"/>
        <end position="156"/>
    </location>
</feature>
<keyword evidence="1" id="KW-0812">Transmembrane</keyword>
<proteinExistence type="predicted"/>
<reference evidence="2 3" key="1">
    <citation type="journal article" date="2010" name="Int. J. Syst. Evol. Microbiol.">
        <title>Bacillus horneckiae sp. nov., isolated from a spacecraft-assembly clean room.</title>
        <authorList>
            <person name="Vaishampayan P."/>
            <person name="Probst A."/>
            <person name="Krishnamurthi S."/>
            <person name="Ghosh S."/>
            <person name="Osman S."/>
            <person name="McDowall A."/>
            <person name="Ruckmani A."/>
            <person name="Mayilraj S."/>
            <person name="Venkateswaran K."/>
        </authorList>
    </citation>
    <scope>NUCLEOTIDE SEQUENCE [LARGE SCALE GENOMIC DNA]</scope>
    <source>
        <strain evidence="3">1PO1SC</strain>
    </source>
</reference>
<feature type="transmembrane region" description="Helical" evidence="1">
    <location>
        <begin position="50"/>
        <end position="75"/>
    </location>
</feature>
<keyword evidence="3" id="KW-1185">Reference proteome</keyword>
<evidence type="ECO:0000313" key="3">
    <source>
        <dbReference type="Proteomes" id="UP000233343"/>
    </source>
</evidence>
<accession>A0A2N0ZAD1</accession>
<evidence type="ECO:0000256" key="1">
    <source>
        <dbReference type="SAM" id="Phobius"/>
    </source>
</evidence>
<dbReference type="InterPro" id="IPR006938">
    <property type="entry name" value="DUF624"/>
</dbReference>
<comment type="caution">
    <text evidence="2">The sequence shown here is derived from an EMBL/GenBank/DDBJ whole genome shotgun (WGS) entry which is preliminary data.</text>
</comment>
<name>A0A2N0ZAD1_9BACI</name>
<keyword evidence="1" id="KW-1133">Transmembrane helix</keyword>
<gene>
    <name evidence="2" type="ORF">CWS20_23650</name>
</gene>
<keyword evidence="1" id="KW-0472">Membrane</keyword>
<feature type="transmembrane region" description="Helical" evidence="1">
    <location>
        <begin position="168"/>
        <end position="192"/>
    </location>
</feature>
<sequence length="225" mass="26549">MKEVSDLIEGIYRICEWIMRFSVTNMLWVVFNLPIAFLVLNLYFIEHTEYLMFSIIPLIIMLPFLYFPATAAMFASARDWVMKEENTSIRQYWSYYLENYKKSMLGGLILTGVWTVWGVDYYYFSQENVVLTFIFLVMGVILFVFTINFFSMLSHYEMKLPKIMKNALIITLGCPILFLTILISSGILLYMSLNGFEFLFIFFTGSLISYLSFSAFYRFYLKMTA</sequence>
<dbReference type="AlphaFoldDB" id="A0A2N0ZAD1"/>
<dbReference type="EMBL" id="PISD01000066">
    <property type="protein sequence ID" value="PKG26459.1"/>
    <property type="molecule type" value="Genomic_DNA"/>
</dbReference>
<evidence type="ECO:0000313" key="2">
    <source>
        <dbReference type="EMBL" id="PKG26459.1"/>
    </source>
</evidence>
<feature type="transmembrane region" description="Helical" evidence="1">
    <location>
        <begin position="198"/>
        <end position="220"/>
    </location>
</feature>
<protein>
    <submittedName>
        <fullName evidence="2">DUF624 domain-containing protein</fullName>
    </submittedName>
</protein>
<feature type="transmembrane region" description="Helical" evidence="1">
    <location>
        <begin position="21"/>
        <end position="44"/>
    </location>
</feature>
<feature type="transmembrane region" description="Helical" evidence="1">
    <location>
        <begin position="104"/>
        <end position="124"/>
    </location>
</feature>
<dbReference type="Proteomes" id="UP000233343">
    <property type="component" value="Unassembled WGS sequence"/>
</dbReference>